<sequence>MIRNYLLLFFVAILFYSMTGCKKEISEIHLIPAFKGDTTTLNGLARPTEGIYASYSVFMDFSKGIQTRELRNSWDFGVYCGTENRLIINHTMGAAAIALNKTSLASVTGSDTTALETNNTLRVNGTSGNTANVDPVSGDFAAYLSGTVFAEIKADAESSNVYIVNRGTAGDTVDTPNKRWYKMKVYLVDRSYKIDYALINETTPSRFSTVTIAKDDSYNFRFGSFRSNRANFEPARVNWDIQWGWSTYKNTAGNAITVPDFVLINSGGGVQAAQVVFSGTGATTKSYEDYKFEDQTGVTYSAERDAIGTKWRNLDPAAGTSSVYRDRFFLVKDGEGNVYKLRFLSFIPNDGGRRGRPRIEYRLLEPAA</sequence>
<dbReference type="STRING" id="34086.SAMN04488084_11439"/>
<dbReference type="RefSeq" id="WP_081857489.1">
    <property type="nucleotide sequence ID" value="NZ_FONS01000011.1"/>
</dbReference>
<dbReference type="InterPro" id="IPR025921">
    <property type="entry name" value="HmuY"/>
</dbReference>
<protein>
    <submittedName>
        <fullName evidence="1">HmuY protein</fullName>
    </submittedName>
</protein>
<organism evidence="1 2">
    <name type="scientific">Pedobacter antarcticus</name>
    <dbReference type="NCBI Taxonomy" id="34086"/>
    <lineage>
        <taxon>Bacteria</taxon>
        <taxon>Pseudomonadati</taxon>
        <taxon>Bacteroidota</taxon>
        <taxon>Sphingobacteriia</taxon>
        <taxon>Sphingobacteriales</taxon>
        <taxon>Sphingobacteriaceae</taxon>
        <taxon>Pedobacter</taxon>
    </lineage>
</organism>
<dbReference type="Pfam" id="PF14064">
    <property type="entry name" value="HmuY"/>
    <property type="match status" value="1"/>
</dbReference>
<proteinExistence type="predicted"/>
<dbReference type="CDD" id="cd12105">
    <property type="entry name" value="HmuY"/>
    <property type="match status" value="1"/>
</dbReference>
<gene>
    <name evidence="1" type="ORF">SAMN03003324_03531</name>
</gene>
<reference evidence="1 2" key="1">
    <citation type="submission" date="2016-10" db="EMBL/GenBank/DDBJ databases">
        <authorList>
            <person name="de Groot N.N."/>
        </authorList>
    </citation>
    <scope>NUCLEOTIDE SEQUENCE [LARGE SCALE GENOMIC DNA]</scope>
    <source>
        <strain evidence="1 2">ATCC 51969</strain>
    </source>
</reference>
<accession>A0A1I2I6A5</accession>
<dbReference type="AlphaFoldDB" id="A0A1I2I6A5"/>
<evidence type="ECO:0000313" key="1">
    <source>
        <dbReference type="EMBL" id="SFF37140.1"/>
    </source>
</evidence>
<dbReference type="EMBL" id="FONS01000011">
    <property type="protein sequence ID" value="SFF37140.1"/>
    <property type="molecule type" value="Genomic_DNA"/>
</dbReference>
<dbReference type="Proteomes" id="UP000183129">
    <property type="component" value="Unassembled WGS sequence"/>
</dbReference>
<evidence type="ECO:0000313" key="2">
    <source>
        <dbReference type="Proteomes" id="UP000183129"/>
    </source>
</evidence>
<dbReference type="PROSITE" id="PS51257">
    <property type="entry name" value="PROKAR_LIPOPROTEIN"/>
    <property type="match status" value="1"/>
</dbReference>
<name>A0A1I2I6A5_9SPHI</name>